<sequence length="115" mass="12530">MALGSTTPPVNTENANQGMQAIDTQTVLMNGNHVQLLDVVSIFKGKLHAAADRHKVSDVADLEHLINLYGQSLRPHAGKFSLRDVSKVVRRYPQLAGLFSRIQIECVPGAGDTIR</sequence>
<evidence type="ECO:0000313" key="1">
    <source>
        <dbReference type="EMBL" id="KMP00495.1"/>
    </source>
</evidence>
<dbReference type="Proteomes" id="UP000054565">
    <property type="component" value="Unassembled WGS sequence"/>
</dbReference>
<evidence type="ECO:0000313" key="2">
    <source>
        <dbReference type="Proteomes" id="UP000054565"/>
    </source>
</evidence>
<reference evidence="2" key="1">
    <citation type="journal article" date="2010" name="Genome Res.">
        <title>Population genomic sequencing of Coccidioides fungi reveals recent hybridization and transposon control.</title>
        <authorList>
            <person name="Neafsey D.E."/>
            <person name="Barker B.M."/>
            <person name="Sharpton T.J."/>
            <person name="Stajich J.E."/>
            <person name="Park D.J."/>
            <person name="Whiston E."/>
            <person name="Hung C.-Y."/>
            <person name="McMahan C."/>
            <person name="White J."/>
            <person name="Sykes S."/>
            <person name="Heiman D."/>
            <person name="Young S."/>
            <person name="Zeng Q."/>
            <person name="Abouelleil A."/>
            <person name="Aftuck L."/>
            <person name="Bessette D."/>
            <person name="Brown A."/>
            <person name="FitzGerald M."/>
            <person name="Lui A."/>
            <person name="Macdonald J.P."/>
            <person name="Priest M."/>
            <person name="Orbach M.J."/>
            <person name="Galgiani J.N."/>
            <person name="Kirkland T.N."/>
            <person name="Cole G.T."/>
            <person name="Birren B.W."/>
            <person name="Henn M.R."/>
            <person name="Taylor J.W."/>
            <person name="Rounsley S.D."/>
        </authorList>
    </citation>
    <scope>NUCLEOTIDE SEQUENCE [LARGE SCALE GENOMIC DNA]</scope>
    <source>
        <strain evidence="2">RMSCC 2394</strain>
    </source>
</reference>
<protein>
    <submittedName>
        <fullName evidence="1">Uncharacterized protein</fullName>
    </submittedName>
</protein>
<dbReference type="EMBL" id="DS028093">
    <property type="protein sequence ID" value="KMP00495.1"/>
    <property type="molecule type" value="Genomic_DNA"/>
</dbReference>
<proteinExistence type="predicted"/>
<gene>
    <name evidence="1" type="ORF">CIRG_00637</name>
</gene>
<accession>A0A0J6XYM4</accession>
<organism evidence="1 2">
    <name type="scientific">Coccidioides immitis RMSCC 2394</name>
    <dbReference type="NCBI Taxonomy" id="404692"/>
    <lineage>
        <taxon>Eukaryota</taxon>
        <taxon>Fungi</taxon>
        <taxon>Dikarya</taxon>
        <taxon>Ascomycota</taxon>
        <taxon>Pezizomycotina</taxon>
        <taxon>Eurotiomycetes</taxon>
        <taxon>Eurotiomycetidae</taxon>
        <taxon>Onygenales</taxon>
        <taxon>Onygenaceae</taxon>
        <taxon>Coccidioides</taxon>
    </lineage>
</organism>
<name>A0A0J6XYM4_COCIT</name>
<dbReference type="AlphaFoldDB" id="A0A0J6XYM4"/>